<reference evidence="3 4" key="1">
    <citation type="submission" date="2022-06" db="EMBL/GenBank/DDBJ databases">
        <title>Roseomonas CN29.</title>
        <authorList>
            <person name="Cheng Y."/>
            <person name="He X."/>
        </authorList>
    </citation>
    <scope>NUCLEOTIDE SEQUENCE [LARGE SCALE GENOMIC DNA]</scope>
    <source>
        <strain evidence="3 4">CN29</strain>
    </source>
</reference>
<protein>
    <submittedName>
        <fullName evidence="3">Uncharacterized protein</fullName>
    </submittedName>
</protein>
<dbReference type="EMBL" id="JANJOU010000001">
    <property type="protein sequence ID" value="MCR0980817.1"/>
    <property type="molecule type" value="Genomic_DNA"/>
</dbReference>
<evidence type="ECO:0000256" key="1">
    <source>
        <dbReference type="SAM" id="MobiDB-lite"/>
    </source>
</evidence>
<feature type="signal peptide" evidence="2">
    <location>
        <begin position="1"/>
        <end position="26"/>
    </location>
</feature>
<keyword evidence="4" id="KW-1185">Reference proteome</keyword>
<feature type="compositionally biased region" description="Polar residues" evidence="1">
    <location>
        <begin position="134"/>
        <end position="145"/>
    </location>
</feature>
<gene>
    <name evidence="3" type="ORF">NRP21_02000</name>
</gene>
<evidence type="ECO:0000313" key="4">
    <source>
        <dbReference type="Proteomes" id="UP001524642"/>
    </source>
</evidence>
<dbReference type="Proteomes" id="UP001524642">
    <property type="component" value="Unassembled WGS sequence"/>
</dbReference>
<evidence type="ECO:0000313" key="3">
    <source>
        <dbReference type="EMBL" id="MCR0980817.1"/>
    </source>
</evidence>
<name>A0ABT1WYA2_9PROT</name>
<feature type="chain" id="PRO_5046939789" evidence="2">
    <location>
        <begin position="27"/>
        <end position="221"/>
    </location>
</feature>
<keyword evidence="2" id="KW-0732">Signal</keyword>
<sequence>MTRLTIPRQGALALAFIAGLSGQALAQSRGNPSFNVVNRSGQVIEQLFASSAQQNTWGRDLLGNDVLADGGSFAVRLPAGQCTNDVRVVYQGGRSEERRGIDTCRTNEVVFGQQGQGGGRSADGKRGGAAQPGRSGNPSFNLVNRTNKTIQVLRASPGSDSNWGEDRLGNSTVPPGGRFAIRLPAGECNYDVRVEYENRSAEEVHGVDLCSVTDVTFPDRG</sequence>
<proteinExistence type="predicted"/>
<organism evidence="3 4">
    <name type="scientific">Roseomonas populi</name>
    <dbReference type="NCBI Taxonomy" id="3121582"/>
    <lineage>
        <taxon>Bacteria</taxon>
        <taxon>Pseudomonadati</taxon>
        <taxon>Pseudomonadota</taxon>
        <taxon>Alphaproteobacteria</taxon>
        <taxon>Acetobacterales</taxon>
        <taxon>Roseomonadaceae</taxon>
        <taxon>Roseomonas</taxon>
    </lineage>
</organism>
<dbReference type="RefSeq" id="WP_257714486.1">
    <property type="nucleotide sequence ID" value="NZ_JANJOU010000001.1"/>
</dbReference>
<accession>A0ABT1WYA2</accession>
<feature type="region of interest" description="Disordered" evidence="1">
    <location>
        <begin position="111"/>
        <end position="145"/>
    </location>
</feature>
<evidence type="ECO:0000256" key="2">
    <source>
        <dbReference type="SAM" id="SignalP"/>
    </source>
</evidence>
<comment type="caution">
    <text evidence="3">The sequence shown here is derived from an EMBL/GenBank/DDBJ whole genome shotgun (WGS) entry which is preliminary data.</text>
</comment>